<organism evidence="1 2">
    <name type="scientific">Marinospirillum celere</name>
    <dbReference type="NCBI Taxonomy" id="1122252"/>
    <lineage>
        <taxon>Bacteria</taxon>
        <taxon>Pseudomonadati</taxon>
        <taxon>Pseudomonadota</taxon>
        <taxon>Gammaproteobacteria</taxon>
        <taxon>Oceanospirillales</taxon>
        <taxon>Oceanospirillaceae</taxon>
        <taxon>Marinospirillum</taxon>
    </lineage>
</organism>
<dbReference type="RefSeq" id="WP_091961275.1">
    <property type="nucleotide sequence ID" value="NZ_FOLH01000002.1"/>
</dbReference>
<accession>A0A1I1GEI6</accession>
<dbReference type="EMBL" id="FOLH01000002">
    <property type="protein sequence ID" value="SFC07560.1"/>
    <property type="molecule type" value="Genomic_DNA"/>
</dbReference>
<sequence>MSVDIHFNASALGSIQEVSLVLFKSWSEKKTLPMKLTKQGWKVSLSLPAGEYKYAFIVNGGIRLNDPEANAYAPDDDEKIWSVLLINAKGQRLHSNQSYRVHLHDYSLATRFDGPGLPGVHKQINLAIDESIVSRFEFTQVEGLHTVTLAWYTPDARLLQWSDHYLVENETSAPIELMFRCQPKTLMQSPLLGIWSLKMFIDGAFVLEDDFKVVDEEVYSRRDFLGCGAD</sequence>
<gene>
    <name evidence="1" type="ORF">SAMN05660443_1449</name>
</gene>
<keyword evidence="1" id="KW-0418">Kinase</keyword>
<dbReference type="Gene3D" id="2.60.40.10">
    <property type="entry name" value="Immunoglobulins"/>
    <property type="match status" value="1"/>
</dbReference>
<protein>
    <submittedName>
        <fullName evidence="1">Glycogen recognition site of AMP-activated protein kinase</fullName>
    </submittedName>
</protein>
<proteinExistence type="predicted"/>
<dbReference type="GO" id="GO:0016301">
    <property type="term" value="F:kinase activity"/>
    <property type="evidence" value="ECO:0007669"/>
    <property type="project" value="UniProtKB-KW"/>
</dbReference>
<keyword evidence="1" id="KW-0808">Transferase</keyword>
<dbReference type="AlphaFoldDB" id="A0A1I1GEI6"/>
<dbReference type="Proteomes" id="UP000199058">
    <property type="component" value="Unassembled WGS sequence"/>
</dbReference>
<dbReference type="InterPro" id="IPR014756">
    <property type="entry name" value="Ig_E-set"/>
</dbReference>
<reference evidence="1 2" key="1">
    <citation type="submission" date="2016-10" db="EMBL/GenBank/DDBJ databases">
        <authorList>
            <person name="de Groot N.N."/>
        </authorList>
    </citation>
    <scope>NUCLEOTIDE SEQUENCE [LARGE SCALE GENOMIC DNA]</scope>
    <source>
        <strain evidence="1 2">DSM 18438</strain>
    </source>
</reference>
<dbReference type="OrthoDB" id="5451596at2"/>
<evidence type="ECO:0000313" key="2">
    <source>
        <dbReference type="Proteomes" id="UP000199058"/>
    </source>
</evidence>
<dbReference type="InterPro" id="IPR013783">
    <property type="entry name" value="Ig-like_fold"/>
</dbReference>
<evidence type="ECO:0000313" key="1">
    <source>
        <dbReference type="EMBL" id="SFC07560.1"/>
    </source>
</evidence>
<keyword evidence="2" id="KW-1185">Reference proteome</keyword>
<dbReference type="SUPFAM" id="SSF81296">
    <property type="entry name" value="E set domains"/>
    <property type="match status" value="1"/>
</dbReference>
<name>A0A1I1GEI6_9GAMM</name>
<dbReference type="STRING" id="1122252.SAMN05660443_1449"/>